<protein>
    <submittedName>
        <fullName evidence="9">Na+/solute symporter</fullName>
    </submittedName>
</protein>
<dbReference type="InterPro" id="IPR038377">
    <property type="entry name" value="Na/Glc_symporter_sf"/>
</dbReference>
<dbReference type="GO" id="GO:0022857">
    <property type="term" value="F:transmembrane transporter activity"/>
    <property type="evidence" value="ECO:0007669"/>
    <property type="project" value="InterPro"/>
</dbReference>
<feature type="transmembrane region" description="Helical" evidence="8">
    <location>
        <begin position="74"/>
        <end position="95"/>
    </location>
</feature>
<keyword evidence="3" id="KW-0813">Transport</keyword>
<feature type="transmembrane region" description="Helical" evidence="8">
    <location>
        <begin position="224"/>
        <end position="245"/>
    </location>
</feature>
<comment type="similarity">
    <text evidence="2 7">Belongs to the sodium:solute symporter (SSF) (TC 2.A.21) family.</text>
</comment>
<dbReference type="InterPro" id="IPR001734">
    <property type="entry name" value="Na/solute_symporter"/>
</dbReference>
<keyword evidence="5 8" id="KW-1133">Transmembrane helix</keyword>
<feature type="transmembrane region" description="Helical" evidence="8">
    <location>
        <begin position="116"/>
        <end position="141"/>
    </location>
</feature>
<evidence type="ECO:0000256" key="7">
    <source>
        <dbReference type="RuleBase" id="RU362091"/>
    </source>
</evidence>
<organism evidence="9">
    <name type="scientific">uncultured Alphaproteobacteria bacterium</name>
    <dbReference type="NCBI Taxonomy" id="91750"/>
    <lineage>
        <taxon>Bacteria</taxon>
        <taxon>Pseudomonadati</taxon>
        <taxon>Pseudomonadota</taxon>
        <taxon>Alphaproteobacteria</taxon>
        <taxon>environmental samples</taxon>
    </lineage>
</organism>
<accession>A0A212KMQ4</accession>
<evidence type="ECO:0000256" key="3">
    <source>
        <dbReference type="ARBA" id="ARBA00022448"/>
    </source>
</evidence>
<evidence type="ECO:0000313" key="9">
    <source>
        <dbReference type="EMBL" id="SBW12961.1"/>
    </source>
</evidence>
<evidence type="ECO:0000256" key="8">
    <source>
        <dbReference type="SAM" id="Phobius"/>
    </source>
</evidence>
<dbReference type="EMBL" id="FLUO01000003">
    <property type="protein sequence ID" value="SBW12961.1"/>
    <property type="molecule type" value="Genomic_DNA"/>
</dbReference>
<evidence type="ECO:0000256" key="2">
    <source>
        <dbReference type="ARBA" id="ARBA00006434"/>
    </source>
</evidence>
<evidence type="ECO:0000256" key="1">
    <source>
        <dbReference type="ARBA" id="ARBA00004141"/>
    </source>
</evidence>
<feature type="transmembrane region" description="Helical" evidence="8">
    <location>
        <begin position="305"/>
        <end position="334"/>
    </location>
</feature>
<dbReference type="AlphaFoldDB" id="A0A212KMQ4"/>
<gene>
    <name evidence="9" type="ORF">KL86APRO_30452</name>
</gene>
<dbReference type="PANTHER" id="PTHR48086">
    <property type="entry name" value="SODIUM/PROLINE SYMPORTER-RELATED"/>
    <property type="match status" value="1"/>
</dbReference>
<evidence type="ECO:0000256" key="6">
    <source>
        <dbReference type="ARBA" id="ARBA00023136"/>
    </source>
</evidence>
<dbReference type="Pfam" id="PF00474">
    <property type="entry name" value="SSF"/>
    <property type="match status" value="1"/>
</dbReference>
<comment type="subcellular location">
    <subcellularLocation>
        <location evidence="1">Membrane</location>
        <topology evidence="1">Multi-pass membrane protein</topology>
    </subcellularLocation>
</comment>
<dbReference type="InterPro" id="IPR050277">
    <property type="entry name" value="Sodium:Solute_Symporter"/>
</dbReference>
<name>A0A212KMQ4_9PROT</name>
<dbReference type="PROSITE" id="PS50283">
    <property type="entry name" value="NA_SOLUT_SYMP_3"/>
    <property type="match status" value="1"/>
</dbReference>
<feature type="transmembrane region" description="Helical" evidence="8">
    <location>
        <begin position="410"/>
        <end position="430"/>
    </location>
</feature>
<keyword evidence="6 8" id="KW-0472">Membrane</keyword>
<dbReference type="Gene3D" id="1.20.1730.10">
    <property type="entry name" value="Sodium/glucose cotransporter"/>
    <property type="match status" value="1"/>
</dbReference>
<feature type="transmembrane region" description="Helical" evidence="8">
    <location>
        <begin position="257"/>
        <end position="285"/>
    </location>
</feature>
<feature type="transmembrane region" description="Helical" evidence="8">
    <location>
        <begin position="153"/>
        <end position="172"/>
    </location>
</feature>
<feature type="transmembrane region" description="Helical" evidence="8">
    <location>
        <begin position="6"/>
        <end position="23"/>
    </location>
</feature>
<reference evidence="9" key="1">
    <citation type="submission" date="2016-04" db="EMBL/GenBank/DDBJ databases">
        <authorList>
            <person name="Evans L.H."/>
            <person name="Alamgir A."/>
            <person name="Owens N."/>
            <person name="Weber N.D."/>
            <person name="Virtaneva K."/>
            <person name="Barbian K."/>
            <person name="Babar A."/>
            <person name="Rosenke K."/>
        </authorList>
    </citation>
    <scope>NUCLEOTIDE SEQUENCE</scope>
    <source>
        <strain evidence="9">86</strain>
    </source>
</reference>
<evidence type="ECO:0000256" key="4">
    <source>
        <dbReference type="ARBA" id="ARBA00022692"/>
    </source>
</evidence>
<feature type="transmembrane region" description="Helical" evidence="8">
    <location>
        <begin position="354"/>
        <end position="374"/>
    </location>
</feature>
<feature type="transmembrane region" description="Helical" evidence="8">
    <location>
        <begin position="436"/>
        <end position="458"/>
    </location>
</feature>
<dbReference type="PANTHER" id="PTHR48086:SF7">
    <property type="entry name" value="SODIUM-SOLUTE SYMPORTER-RELATED"/>
    <property type="match status" value="1"/>
</dbReference>
<dbReference type="GO" id="GO:0005886">
    <property type="term" value="C:plasma membrane"/>
    <property type="evidence" value="ECO:0007669"/>
    <property type="project" value="TreeGrafter"/>
</dbReference>
<proteinExistence type="inferred from homology"/>
<evidence type="ECO:0000256" key="5">
    <source>
        <dbReference type="ARBA" id="ARBA00022989"/>
    </source>
</evidence>
<feature type="transmembrane region" description="Helical" evidence="8">
    <location>
        <begin position="44"/>
        <end position="68"/>
    </location>
</feature>
<feature type="transmembrane region" description="Helical" evidence="8">
    <location>
        <begin position="184"/>
        <end position="204"/>
    </location>
</feature>
<sequence length="464" mass="46922">MSLDWTHFLFLFATIFVALALGARAGRSARTAEGYSLGGRASGAGVVAGGIAGTIIGGSATIGTAQLACTVGLSGWWFTLGSGIGFLLIGTFYARPLRHSGLETVSQYLALNYGRAAGPIASLASSLGIMFSAVASALAAIPMIGAMTGLPPAASAAAIVALVIATVFWGGLRAAGVAGLFKMAVLWTTLFAAGGVAAFLLADLPDFAQRFPATPWFSLTGRGVGQTFGNVFSLIVGIVCTQTYIQALYAASDSRTAAIGAYTAAAITIPVGLPSVAVGMAMRVLHPELSPILALPAFLAEHLPAPVAGIALGGLLLSVVGSIAGLTLGIGTMISRDIGQAVLGLTRDRDILRLNRAVVLAVTVAAAWIAVAHLDSYVLDWNYMSMALRGAGLFLPLTLAVFAPRRLPPIWGVASMALATLAAVASRLVFALPVNPLFVGVGVSAAVVAAGLVAARVAPASGNP</sequence>
<feature type="transmembrane region" description="Helical" evidence="8">
    <location>
        <begin position="386"/>
        <end position="403"/>
    </location>
</feature>
<keyword evidence="4 8" id="KW-0812">Transmembrane</keyword>